<proteinExistence type="inferred from homology"/>
<evidence type="ECO:0000313" key="7">
    <source>
        <dbReference type="Proteomes" id="UP001165080"/>
    </source>
</evidence>
<feature type="domain" description="N-acetyltransferase" evidence="5">
    <location>
        <begin position="1"/>
        <end position="179"/>
    </location>
</feature>
<dbReference type="EC" id="2.3.1.108" evidence="3"/>
<dbReference type="AlphaFoldDB" id="A0A9W6F1V5"/>
<feature type="binding site" evidence="3">
    <location>
        <begin position="149"/>
        <end position="158"/>
    </location>
    <ligand>
        <name>acetyl-CoA</name>
        <dbReference type="ChEBI" id="CHEBI:57288"/>
    </ligand>
</feature>
<organism evidence="6 7">
    <name type="scientific">Pleodorina starrii</name>
    <dbReference type="NCBI Taxonomy" id="330485"/>
    <lineage>
        <taxon>Eukaryota</taxon>
        <taxon>Viridiplantae</taxon>
        <taxon>Chlorophyta</taxon>
        <taxon>core chlorophytes</taxon>
        <taxon>Chlorophyceae</taxon>
        <taxon>CS clade</taxon>
        <taxon>Chlamydomonadales</taxon>
        <taxon>Volvocaceae</taxon>
        <taxon>Pleodorina</taxon>
    </lineage>
</organism>
<feature type="region of interest" description="Disordered" evidence="4">
    <location>
        <begin position="478"/>
        <end position="519"/>
    </location>
</feature>
<gene>
    <name evidence="6" type="primary">PLEST002290</name>
    <name evidence="6" type="ORF">PLESTB_000729000</name>
</gene>
<comment type="similarity">
    <text evidence="3">Belongs to the acetyltransferase ATAT1 family.</text>
</comment>
<feature type="compositionally biased region" description="Gly residues" evidence="4">
    <location>
        <begin position="444"/>
        <end position="456"/>
    </location>
</feature>
<sequence length="540" mass="55720">MEFDFTSLAFGGEQHIVAWDSKRIGALKSEDQQNLSKLLDVFGKKSAVAQGLQTPVTDIHRLRTTDQRLYLYMYRQSSKTVVLGGLKVGTKRLYLRTVSADLKEVQPVCVLDFYVHESCQRKGVGKALFEHFLNTEGCDPGCLAYDRPSPKLLAFLRKHYGLQEYVPQSNNYVVFNRYWELNPTAAAPCGSRGQGRLNSRGSVASSGGTPYHVHPLHGPRSTPLPSTPPSPLLAPQPLLPPPAAGAPVPVHPAWAGVGSLSAPSPSLVVPPQPLGNSPSFGQRWAASNFGPGAGPQDVNGGGCDGEAGSYGHSHGDSLDAFSRSHGNPSSCPPEPGYQPQPVGRQPAPWEGPGLPSSAGPMGQLGAMPGGAPPASRGGYNSRPPWAVDDSPPGGGLASSSGRGATVPPSMYGGRPAARTPQPMERLGTGASSSAARGPLQTILSGGGGRDGGGGGPHTRALQQQVAALQFADAAEVGGSLGGLEPRQTAAPPSRQQQWGSSGTLATGGGAEESGGGARAAARIMAVAQRSGAGAADCLVW</sequence>
<feature type="compositionally biased region" description="Gly residues" evidence="4">
    <location>
        <begin position="505"/>
        <end position="517"/>
    </location>
</feature>
<dbReference type="HAMAP" id="MF_03130">
    <property type="entry name" value="mec17"/>
    <property type="match status" value="1"/>
</dbReference>
<evidence type="ECO:0000259" key="5">
    <source>
        <dbReference type="PROSITE" id="PS51730"/>
    </source>
</evidence>
<name>A0A9W6F1V5_9CHLO</name>
<evidence type="ECO:0000313" key="6">
    <source>
        <dbReference type="EMBL" id="GLC53292.1"/>
    </source>
</evidence>
<dbReference type="PROSITE" id="PS51730">
    <property type="entry name" value="GNAT_ATAT"/>
    <property type="match status" value="1"/>
</dbReference>
<dbReference type="SUPFAM" id="SSF55729">
    <property type="entry name" value="Acyl-CoA N-acyltransferases (Nat)"/>
    <property type="match status" value="1"/>
</dbReference>
<evidence type="ECO:0000256" key="2">
    <source>
        <dbReference type="ARBA" id="ARBA00023315"/>
    </source>
</evidence>
<dbReference type="InterPro" id="IPR016181">
    <property type="entry name" value="Acyl_CoA_acyltransferase"/>
</dbReference>
<feature type="binding site" evidence="3">
    <location>
        <begin position="113"/>
        <end position="126"/>
    </location>
    <ligand>
        <name>acetyl-CoA</name>
        <dbReference type="ChEBI" id="CHEBI:57288"/>
    </ligand>
</feature>
<dbReference type="Gene3D" id="3.40.630.30">
    <property type="match status" value="1"/>
</dbReference>
<dbReference type="Pfam" id="PF05301">
    <property type="entry name" value="Acetyltransf_16"/>
    <property type="match status" value="1"/>
</dbReference>
<feature type="compositionally biased region" description="Pro residues" evidence="4">
    <location>
        <begin position="225"/>
        <end position="240"/>
    </location>
</feature>
<accession>A0A9W6F1V5</accession>
<keyword evidence="2 3" id="KW-0012">Acyltransferase</keyword>
<protein>
    <recommendedName>
        <fullName evidence="3">Alpha-tubulin N-acetyltransferase</fullName>
        <shortName evidence="3">Alpha-TAT</shortName>
        <shortName evidence="3">TAT</shortName>
        <ecNumber evidence="3">2.3.1.108</ecNumber>
    </recommendedName>
    <alternativeName>
        <fullName evidence="3">Acetyltransferase mec-17 homolog</fullName>
    </alternativeName>
</protein>
<dbReference type="GO" id="GO:0070507">
    <property type="term" value="P:regulation of microtubule cytoskeleton organization"/>
    <property type="evidence" value="ECO:0007669"/>
    <property type="project" value="UniProtKB-UniRule"/>
</dbReference>
<dbReference type="PANTHER" id="PTHR12327">
    <property type="entry name" value="ALPHA-TUBULIN N-ACETYLTRANSFERASE 1"/>
    <property type="match status" value="1"/>
</dbReference>
<dbReference type="EMBL" id="BRXU01000007">
    <property type="protein sequence ID" value="GLC53292.1"/>
    <property type="molecule type" value="Genomic_DNA"/>
</dbReference>
<reference evidence="6 7" key="1">
    <citation type="journal article" date="2023" name="Commun. Biol.">
        <title>Reorganization of the ancestral sex-determining regions during the evolution of trioecy in Pleodorina starrii.</title>
        <authorList>
            <person name="Takahashi K."/>
            <person name="Suzuki S."/>
            <person name="Kawai-Toyooka H."/>
            <person name="Yamamoto K."/>
            <person name="Hamaji T."/>
            <person name="Ootsuki R."/>
            <person name="Yamaguchi H."/>
            <person name="Kawachi M."/>
            <person name="Higashiyama T."/>
            <person name="Nozaki H."/>
        </authorList>
    </citation>
    <scope>NUCLEOTIDE SEQUENCE [LARGE SCALE GENOMIC DNA]</scope>
    <source>
        <strain evidence="6 7">NIES-4479</strain>
    </source>
</reference>
<comment type="function">
    <text evidence="3">Specifically acetylates 'Lys-40' in alpha-tubulin on the lumenal side of microtubules. Promotes microtubule destabilization and accelerates microtubule dynamics; this activity may be independent of acetylation activity. Acetylates alpha-tubulin with a slow enzymatic rate, due to a catalytic site that is not optimized for acetyl transfer. Enters the microtubule through each end and diffuses quickly throughout the lumen of microtubules. Acetylates only long/old microtubules because of its slow acetylation rate since it does not have time to act on dynamically unstable microtubules before the enzyme is released.</text>
</comment>
<comment type="catalytic activity">
    <reaction evidence="3">
        <text>L-lysyl-[alpha-tubulin] + acetyl-CoA = N(6)-acetyl-L-lysyl-[alpha-tubulin] + CoA + H(+)</text>
        <dbReference type="Rhea" id="RHEA:15277"/>
        <dbReference type="Rhea" id="RHEA-COMP:11278"/>
        <dbReference type="Rhea" id="RHEA-COMP:11279"/>
        <dbReference type="ChEBI" id="CHEBI:15378"/>
        <dbReference type="ChEBI" id="CHEBI:29969"/>
        <dbReference type="ChEBI" id="CHEBI:57287"/>
        <dbReference type="ChEBI" id="CHEBI:57288"/>
        <dbReference type="ChEBI" id="CHEBI:61930"/>
        <dbReference type="EC" id="2.3.1.108"/>
    </reaction>
</comment>
<dbReference type="Proteomes" id="UP001165080">
    <property type="component" value="Unassembled WGS sequence"/>
</dbReference>
<dbReference type="OrthoDB" id="447510at2759"/>
<keyword evidence="1 3" id="KW-0808">Transferase</keyword>
<feature type="region of interest" description="Disordered" evidence="4">
    <location>
        <begin position="189"/>
        <end position="240"/>
    </location>
</feature>
<evidence type="ECO:0000256" key="1">
    <source>
        <dbReference type="ARBA" id="ARBA00022679"/>
    </source>
</evidence>
<feature type="compositionally biased region" description="Polar residues" evidence="4">
    <location>
        <begin position="196"/>
        <end position="208"/>
    </location>
</feature>
<keyword evidence="7" id="KW-1185">Reference proteome</keyword>
<feature type="region of interest" description="Disordered" evidence="4">
    <location>
        <begin position="262"/>
        <end position="458"/>
    </location>
</feature>
<evidence type="ECO:0000256" key="4">
    <source>
        <dbReference type="SAM" id="MobiDB-lite"/>
    </source>
</evidence>
<dbReference type="GO" id="GO:0005874">
    <property type="term" value="C:microtubule"/>
    <property type="evidence" value="ECO:0007669"/>
    <property type="project" value="InterPro"/>
</dbReference>
<dbReference type="InterPro" id="IPR038746">
    <property type="entry name" value="Atat"/>
</dbReference>
<dbReference type="InterPro" id="IPR007965">
    <property type="entry name" value="GNAT_ATAT"/>
</dbReference>
<dbReference type="PANTHER" id="PTHR12327:SF0">
    <property type="entry name" value="ALPHA-TUBULIN N-ACETYLTRANSFERASE 1"/>
    <property type="match status" value="1"/>
</dbReference>
<dbReference type="GO" id="GO:0019799">
    <property type="term" value="F:tubulin N-acetyltransferase activity"/>
    <property type="evidence" value="ECO:0007669"/>
    <property type="project" value="UniProtKB-UniRule"/>
</dbReference>
<feature type="site" description="Crucial for catalytic activity" evidence="3">
    <location>
        <position position="50"/>
    </location>
</feature>
<dbReference type="CDD" id="cd04301">
    <property type="entry name" value="NAT_SF"/>
    <property type="match status" value="1"/>
</dbReference>
<comment type="caution">
    <text evidence="6">The sequence shown here is derived from an EMBL/GenBank/DDBJ whole genome shotgun (WGS) entry which is preliminary data.</text>
</comment>
<evidence type="ECO:0000256" key="3">
    <source>
        <dbReference type="HAMAP-Rule" id="MF_03130"/>
    </source>
</evidence>